<evidence type="ECO:0000256" key="2">
    <source>
        <dbReference type="ARBA" id="ARBA00010642"/>
    </source>
</evidence>
<dbReference type="PANTHER" id="PTHR31145:SF6">
    <property type="entry name" value="INTEGRAL MEMBRANE PROTEIN (AFU_ORTHOLOGUE AFUA_7G01610)"/>
    <property type="match status" value="1"/>
</dbReference>
<feature type="transmembrane region" description="Helical" evidence="8">
    <location>
        <begin position="647"/>
        <end position="669"/>
    </location>
</feature>
<evidence type="ECO:0000256" key="8">
    <source>
        <dbReference type="SAM" id="Phobius"/>
    </source>
</evidence>
<evidence type="ECO:0000313" key="11">
    <source>
        <dbReference type="Proteomes" id="UP000663297"/>
    </source>
</evidence>
<comment type="similarity">
    <text evidence="2">Belongs to the transient receptor potential (TRP) ion channel family.</text>
</comment>
<feature type="transmembrane region" description="Helical" evidence="8">
    <location>
        <begin position="504"/>
        <end position="529"/>
    </location>
</feature>
<evidence type="ECO:0000256" key="4">
    <source>
        <dbReference type="ARBA" id="ARBA00022729"/>
    </source>
</evidence>
<sequence length="1214" mass="132049">MQPGLAGQQPVDCCSRTPYHDLAQGLPGRRHVARPSKRLFSGSAPDALVTVDSSNHSHQQQRHSTIMSQVAPRHRAWVPRHSTISQLSKSILVALLIALHAVSPAYAVRIPFTNCLSDAYRLHEPTRLQWVPLYADAVFDIENDKHSLRVIVWGNVTGARTTSQLPGPDDPSWKNDDDINGKIAELPQSGYRTATTYFPRVNFLTYAPYNQRFNFCNTSLVNGSCPLGPYFGEVDYSDAYKLPSLNITWDAYASYAFASLAPSMSIVDGTREAPQIGCVSMAITPDLGGLSWLLKFLPMIVLLFTGFAVSFSAIFSPWGSTDVFHWTSNYGRDVDLLRLVTPGFGDCLQYIQFIALSGSLTLDYPGFYQPIVSQMAWSTLMFNESFVADAPSWQSVVDGIYVTNATYGLQELGQLVGMAESRDIWAGMMIWLCVCIASVTVLVQGGFAVQWLFRKINNTPEEDLRSKNVPFSVGNAVRIVFNYFLFPVVALSCFQLVIAGDSPTYTIALAVVTLIFLIIFASYLFYLIIRTRPKSVLYDDLPTVLLYGPLYNTYSDEAAAFALIPVFLTFLRGITVGAVQPSGIAQVVLLAICEVIHILTIHAFRPFQRSTAMNAYHTLFGSLRLVSILLMVAFVPTLDVSEGDKGWIGYIILGLHGTALIFGFFLNALQTIIEVTARMLGAGGDDARGLTRGGLTKIFGARQLSRRNTQHRNTGPSRASQLSTAAMLDLDDGGKSGYVMPSGRVRSESGASLGGLMNPRHRSSSALDSIDVYSGMPHGIDSSSSYMPHTPGERSTFSFLPSPNAARHHPTQSMDAADPYYRPPRRRREATNGSIHSEGPGASSPPDVKRMSQPGALGALGALGDPADMGADISRGPTPAPPPPAGYSQVSIPPNRPDYATREVDFYYGVRGPALNSDGPGRKLGTGPADPTGPVATASGWFRTLLGGKTKEKGKGFEVVRSSRMPPAMMARNGGESPPEGIPVAMGVLRNGPIDSDDEDEPQPRRSPGRQPQSALLDDNGDPQDSEPDSPILERPQRTFSVGSESVPREPSKSLSKAPHIALREAEDDAPEIPRKSSKRASGHFAGSSDHSHSRAPSLNLMNMPGSTISFDSQWRDHDAVSRVSSHHRATLSGSSRLPFERTNSQKRLSSNSSIEFPGEFTQIDFGSSIDERPASFGMVSQHGVSRVDPLHRDVDLLGSSAELVEDLPMRPRT</sequence>
<name>A0A7S8HZB1_FUSCU</name>
<feature type="region of interest" description="Disordered" evidence="7">
    <location>
        <begin position="1126"/>
        <end position="1154"/>
    </location>
</feature>
<feature type="transmembrane region" description="Helical" evidence="8">
    <location>
        <begin position="296"/>
        <end position="318"/>
    </location>
</feature>
<keyword evidence="6 8" id="KW-0472">Membrane</keyword>
<feature type="transmembrane region" description="Helical" evidence="8">
    <location>
        <begin position="428"/>
        <end position="453"/>
    </location>
</feature>
<feature type="compositionally biased region" description="Polar residues" evidence="7">
    <location>
        <begin position="1132"/>
        <end position="1154"/>
    </location>
</feature>
<organism evidence="10 11">
    <name type="scientific">Fusarium culmorum</name>
    <dbReference type="NCBI Taxonomy" id="5516"/>
    <lineage>
        <taxon>Eukaryota</taxon>
        <taxon>Fungi</taxon>
        <taxon>Dikarya</taxon>
        <taxon>Ascomycota</taxon>
        <taxon>Pezizomycotina</taxon>
        <taxon>Sordariomycetes</taxon>
        <taxon>Hypocreomycetidae</taxon>
        <taxon>Hypocreales</taxon>
        <taxon>Nectriaceae</taxon>
        <taxon>Fusarium</taxon>
    </lineage>
</organism>
<feature type="compositionally biased region" description="Basic and acidic residues" evidence="7">
    <location>
        <begin position="949"/>
        <end position="958"/>
    </location>
</feature>
<feature type="transmembrane region" description="Helical" evidence="8">
    <location>
        <begin position="616"/>
        <end position="635"/>
    </location>
</feature>
<dbReference type="InterPro" id="IPR010308">
    <property type="entry name" value="TRP_C"/>
</dbReference>
<feature type="compositionally biased region" description="Polar residues" evidence="7">
    <location>
        <begin position="782"/>
        <end position="801"/>
    </location>
</feature>
<feature type="compositionally biased region" description="Low complexity" evidence="7">
    <location>
        <begin position="854"/>
        <end position="872"/>
    </location>
</feature>
<dbReference type="EMBL" id="CP064750">
    <property type="protein sequence ID" value="QPC66912.1"/>
    <property type="molecule type" value="Genomic_DNA"/>
</dbReference>
<evidence type="ECO:0000256" key="3">
    <source>
        <dbReference type="ARBA" id="ARBA00022692"/>
    </source>
</evidence>
<keyword evidence="4" id="KW-0732">Signal</keyword>
<evidence type="ECO:0000259" key="9">
    <source>
        <dbReference type="SMART" id="SM01320"/>
    </source>
</evidence>
<evidence type="ECO:0000313" key="10">
    <source>
        <dbReference type="EMBL" id="QPC66912.1"/>
    </source>
</evidence>
<evidence type="ECO:0000256" key="6">
    <source>
        <dbReference type="ARBA" id="ARBA00023136"/>
    </source>
</evidence>
<dbReference type="Pfam" id="PF06011">
    <property type="entry name" value="TRP"/>
    <property type="match status" value="1"/>
</dbReference>
<dbReference type="AlphaFoldDB" id="A0A7S8HZB1"/>
<dbReference type="SMART" id="SM01320">
    <property type="entry name" value="TRP_N"/>
    <property type="match status" value="1"/>
</dbReference>
<feature type="region of interest" description="Disordered" evidence="7">
    <location>
        <begin position="916"/>
        <end position="1101"/>
    </location>
</feature>
<dbReference type="Proteomes" id="UP000663297">
    <property type="component" value="Chromosome 4"/>
</dbReference>
<dbReference type="InterPro" id="IPR032800">
    <property type="entry name" value="TRP_N"/>
</dbReference>
<evidence type="ECO:0000256" key="7">
    <source>
        <dbReference type="SAM" id="MobiDB-lite"/>
    </source>
</evidence>
<evidence type="ECO:0000256" key="5">
    <source>
        <dbReference type="ARBA" id="ARBA00022989"/>
    </source>
</evidence>
<dbReference type="GO" id="GO:0055085">
    <property type="term" value="P:transmembrane transport"/>
    <property type="evidence" value="ECO:0007669"/>
    <property type="project" value="TreeGrafter"/>
</dbReference>
<keyword evidence="5 8" id="KW-1133">Transmembrane helix</keyword>
<dbReference type="PANTHER" id="PTHR31145">
    <property type="entry name" value="INTEGRAL MEMBRANE PROTEIN (AFU_ORTHOLOGUE AFUA_7G01610)"/>
    <property type="match status" value="1"/>
</dbReference>
<feature type="transmembrane region" description="Helical" evidence="8">
    <location>
        <begin position="558"/>
        <end position="578"/>
    </location>
</feature>
<dbReference type="GO" id="GO:0016020">
    <property type="term" value="C:membrane"/>
    <property type="evidence" value="ECO:0007669"/>
    <property type="project" value="UniProtKB-SubCell"/>
</dbReference>
<gene>
    <name evidence="10" type="ORF">HYE67_009143</name>
</gene>
<evidence type="ECO:0000256" key="1">
    <source>
        <dbReference type="ARBA" id="ARBA00004141"/>
    </source>
</evidence>
<feature type="transmembrane region" description="Helical" evidence="8">
    <location>
        <begin position="473"/>
        <end position="498"/>
    </location>
</feature>
<feature type="domain" description="ML-like" evidence="9">
    <location>
        <begin position="105"/>
        <end position="290"/>
    </location>
</feature>
<reference evidence="10" key="1">
    <citation type="submission" date="2020-11" db="EMBL/GenBank/DDBJ databases">
        <title>The chromosome-scale genome resource for two endophytic Fusarium species: F. culmorum and F. pseudograminearum.</title>
        <authorList>
            <person name="Yuan Z."/>
        </authorList>
    </citation>
    <scope>NUCLEOTIDE SEQUENCE</scope>
    <source>
        <strain evidence="10">Class2-1B</strain>
    </source>
</reference>
<keyword evidence="3 8" id="KW-0812">Transmembrane</keyword>
<feature type="transmembrane region" description="Helical" evidence="8">
    <location>
        <begin position="584"/>
        <end position="604"/>
    </location>
</feature>
<feature type="compositionally biased region" description="Acidic residues" evidence="7">
    <location>
        <begin position="1019"/>
        <end position="1028"/>
    </location>
</feature>
<dbReference type="Pfam" id="PF14558">
    <property type="entry name" value="TRP_N"/>
    <property type="match status" value="1"/>
</dbReference>
<feature type="region of interest" description="Disordered" evidence="7">
    <location>
        <begin position="782"/>
        <end position="893"/>
    </location>
</feature>
<dbReference type="InterPro" id="IPR040241">
    <property type="entry name" value="TRP_Flc/Pkd2-like"/>
</dbReference>
<protein>
    <recommendedName>
        <fullName evidence="9">ML-like domain-containing protein</fullName>
    </recommendedName>
</protein>
<comment type="subcellular location">
    <subcellularLocation>
        <location evidence="1">Membrane</location>
        <topology evidence="1">Multi-pass membrane protein</topology>
    </subcellularLocation>
</comment>
<accession>A0A7S8HZB1</accession>
<proteinExistence type="inferred from homology"/>